<evidence type="ECO:0000313" key="2">
    <source>
        <dbReference type="Proteomes" id="UP000239863"/>
    </source>
</evidence>
<sequence length="132" mass="15577">MGEIIKLVYPENFNINNIYISKDCESDLKDLLKGSGIDNKFISQFRQRLKFLESYGRNCIKKADWFEKLKNANDMYSMRFKLPKNIRIIFTIQCDKISILLCSFDEKSDKVKGKNSYTQNIEIAMSRLKDLR</sequence>
<reference evidence="1 2" key="1">
    <citation type="submission" date="2018-02" db="EMBL/GenBank/DDBJ databases">
        <title>Genomic Encyclopedia of Archaeal and Bacterial Type Strains, Phase II (KMG-II): from individual species to whole genera.</title>
        <authorList>
            <person name="Goeker M."/>
        </authorList>
    </citation>
    <scope>NUCLEOTIDE SEQUENCE [LARGE SCALE GENOMIC DNA]</scope>
    <source>
        <strain evidence="1 2">DSM 15099</strain>
    </source>
</reference>
<protein>
    <recommendedName>
        <fullName evidence="3">Phage-related protein</fullName>
    </recommendedName>
</protein>
<dbReference type="OrthoDB" id="1957418at2"/>
<accession>A0A2S6FY07</accession>
<dbReference type="Proteomes" id="UP000239863">
    <property type="component" value="Unassembled WGS sequence"/>
</dbReference>
<proteinExistence type="predicted"/>
<evidence type="ECO:0000313" key="1">
    <source>
        <dbReference type="EMBL" id="PPK48353.1"/>
    </source>
</evidence>
<dbReference type="EMBL" id="PTIS01000008">
    <property type="protein sequence ID" value="PPK48353.1"/>
    <property type="molecule type" value="Genomic_DNA"/>
</dbReference>
<dbReference type="AlphaFoldDB" id="A0A2S6FY07"/>
<evidence type="ECO:0008006" key="3">
    <source>
        <dbReference type="Google" id="ProtNLM"/>
    </source>
</evidence>
<dbReference type="RefSeq" id="WP_104409924.1">
    <property type="nucleotide sequence ID" value="NZ_PTIS01000008.1"/>
</dbReference>
<organism evidence="1 2">
    <name type="scientific">Clostridium algidicarnis DSM 15099</name>
    <dbReference type="NCBI Taxonomy" id="1121295"/>
    <lineage>
        <taxon>Bacteria</taxon>
        <taxon>Bacillati</taxon>
        <taxon>Bacillota</taxon>
        <taxon>Clostridia</taxon>
        <taxon>Eubacteriales</taxon>
        <taxon>Clostridiaceae</taxon>
        <taxon>Clostridium</taxon>
    </lineage>
</organism>
<dbReference type="InterPro" id="IPR035093">
    <property type="entry name" value="RelE/ParE_toxin_dom_sf"/>
</dbReference>
<name>A0A2S6FY07_9CLOT</name>
<dbReference type="SUPFAM" id="SSF143011">
    <property type="entry name" value="RelE-like"/>
    <property type="match status" value="1"/>
</dbReference>
<comment type="caution">
    <text evidence="1">The sequence shown here is derived from an EMBL/GenBank/DDBJ whole genome shotgun (WGS) entry which is preliminary data.</text>
</comment>
<gene>
    <name evidence="1" type="ORF">BD821_108114</name>
</gene>